<dbReference type="Proteomes" id="UP000811246">
    <property type="component" value="Chromosome 1"/>
</dbReference>
<dbReference type="Proteomes" id="UP000811609">
    <property type="component" value="Chromosome 1"/>
</dbReference>
<feature type="compositionally biased region" description="Basic and acidic residues" evidence="1">
    <location>
        <begin position="661"/>
        <end position="676"/>
    </location>
</feature>
<dbReference type="AlphaFoldDB" id="A0A8T1RGC1"/>
<proteinExistence type="predicted"/>
<organism evidence="2 4">
    <name type="scientific">Carya illinoinensis</name>
    <name type="common">Pecan</name>
    <dbReference type="NCBI Taxonomy" id="32201"/>
    <lineage>
        <taxon>Eukaryota</taxon>
        <taxon>Viridiplantae</taxon>
        <taxon>Streptophyta</taxon>
        <taxon>Embryophyta</taxon>
        <taxon>Tracheophyta</taxon>
        <taxon>Spermatophyta</taxon>
        <taxon>Magnoliopsida</taxon>
        <taxon>eudicotyledons</taxon>
        <taxon>Gunneridae</taxon>
        <taxon>Pentapetalae</taxon>
        <taxon>rosids</taxon>
        <taxon>fabids</taxon>
        <taxon>Fagales</taxon>
        <taxon>Juglandaceae</taxon>
        <taxon>Carya</taxon>
    </lineage>
</organism>
<feature type="compositionally biased region" description="Polar residues" evidence="1">
    <location>
        <begin position="945"/>
        <end position="954"/>
    </location>
</feature>
<feature type="compositionally biased region" description="Basic and acidic residues" evidence="1">
    <location>
        <begin position="410"/>
        <end position="434"/>
    </location>
</feature>
<reference evidence="2" key="1">
    <citation type="submission" date="2020-12" db="EMBL/GenBank/DDBJ databases">
        <title>WGS assembly of Carya illinoinensis cv. Pawnee.</title>
        <authorList>
            <person name="Platts A."/>
            <person name="Shu S."/>
            <person name="Wright S."/>
            <person name="Barry K."/>
            <person name="Edger P."/>
            <person name="Pires J.C."/>
            <person name="Schmutz J."/>
        </authorList>
    </citation>
    <scope>NUCLEOTIDE SEQUENCE</scope>
    <source>
        <tissue evidence="2">Leaf</tissue>
    </source>
</reference>
<feature type="compositionally biased region" description="Basic and acidic residues" evidence="1">
    <location>
        <begin position="382"/>
        <end position="402"/>
    </location>
</feature>
<feature type="compositionally biased region" description="Polar residues" evidence="1">
    <location>
        <begin position="917"/>
        <end position="931"/>
    </location>
</feature>
<accession>A0A8T1RGC1</accession>
<keyword evidence="4" id="KW-1185">Reference proteome</keyword>
<feature type="compositionally biased region" description="Polar residues" evidence="1">
    <location>
        <begin position="1"/>
        <end position="15"/>
    </location>
</feature>
<comment type="caution">
    <text evidence="2">The sequence shown here is derived from an EMBL/GenBank/DDBJ whole genome shotgun (WGS) entry which is preliminary data.</text>
</comment>
<feature type="region of interest" description="Disordered" evidence="1">
    <location>
        <begin position="619"/>
        <end position="639"/>
    </location>
</feature>
<feature type="region of interest" description="Disordered" evidence="1">
    <location>
        <begin position="382"/>
        <end position="434"/>
    </location>
</feature>
<feature type="compositionally biased region" description="Basic and acidic residues" evidence="1">
    <location>
        <begin position="47"/>
        <end position="80"/>
    </location>
</feature>
<dbReference type="EMBL" id="CM031825">
    <property type="protein sequence ID" value="KAG6728906.1"/>
    <property type="molecule type" value="Genomic_DNA"/>
</dbReference>
<feature type="compositionally biased region" description="Basic and acidic residues" evidence="1">
    <location>
        <begin position="215"/>
        <end position="228"/>
    </location>
</feature>
<evidence type="ECO:0000256" key="1">
    <source>
        <dbReference type="SAM" id="MobiDB-lite"/>
    </source>
</evidence>
<feature type="region of interest" description="Disordered" evidence="1">
    <location>
        <begin position="453"/>
        <end position="475"/>
    </location>
</feature>
<dbReference type="EMBL" id="CM031809">
    <property type="protein sequence ID" value="KAG6666017.1"/>
    <property type="molecule type" value="Genomic_DNA"/>
</dbReference>
<feature type="compositionally biased region" description="Basic and acidic residues" evidence="1">
    <location>
        <begin position="539"/>
        <end position="556"/>
    </location>
</feature>
<evidence type="ECO:0000313" key="4">
    <source>
        <dbReference type="Proteomes" id="UP000811609"/>
    </source>
</evidence>
<feature type="region of interest" description="Disordered" evidence="1">
    <location>
        <begin position="534"/>
        <end position="556"/>
    </location>
</feature>
<reference evidence="3" key="2">
    <citation type="submission" date="2021-01" db="EMBL/GenBank/DDBJ databases">
        <authorList>
            <person name="Lovell J.T."/>
            <person name="Bentley N."/>
            <person name="Bhattarai G."/>
            <person name="Jenkins J.W."/>
            <person name="Sreedasyam A."/>
            <person name="Alarcon Y."/>
            <person name="Bock C."/>
            <person name="Boston L."/>
            <person name="Carlson J."/>
            <person name="Cervantes K."/>
            <person name="Clermont K."/>
            <person name="Krom N."/>
            <person name="Kubenka K."/>
            <person name="Mamidi S."/>
            <person name="Mattison C."/>
            <person name="Monteros M."/>
            <person name="Pisani C."/>
            <person name="Plott C."/>
            <person name="Rajasekar S."/>
            <person name="Rhein H.S."/>
            <person name="Rohla C."/>
            <person name="Song M."/>
            <person name="Hilaire R.S."/>
            <person name="Shu S."/>
            <person name="Wells L."/>
            <person name="Wang X."/>
            <person name="Webber J."/>
            <person name="Heerema R.J."/>
            <person name="Klein P."/>
            <person name="Conner P."/>
            <person name="Grauke L."/>
            <person name="Grimwood J."/>
            <person name="Schmutz J."/>
            <person name="Randall J.J."/>
        </authorList>
    </citation>
    <scope>NUCLEOTIDE SEQUENCE</scope>
    <source>
        <tissue evidence="3">Leaf</tissue>
    </source>
</reference>
<feature type="compositionally biased region" description="Polar residues" evidence="1">
    <location>
        <begin position="810"/>
        <end position="821"/>
    </location>
</feature>
<evidence type="ECO:0000313" key="3">
    <source>
        <dbReference type="EMBL" id="KAG6728906.1"/>
    </source>
</evidence>
<protein>
    <submittedName>
        <fullName evidence="2">Uncharacterized protein</fullName>
    </submittedName>
</protein>
<feature type="region of interest" description="Disordered" evidence="1">
    <location>
        <begin position="206"/>
        <end position="271"/>
    </location>
</feature>
<dbReference type="PANTHER" id="PTHR37729">
    <property type="entry name" value="NEUROFILAMENT PROTEIN-LIKE PROTEIN"/>
    <property type="match status" value="1"/>
</dbReference>
<feature type="region of interest" description="Disordered" evidence="1">
    <location>
        <begin position="735"/>
        <end position="756"/>
    </location>
</feature>
<feature type="compositionally biased region" description="Basic and acidic residues" evidence="1">
    <location>
        <begin position="863"/>
        <end position="882"/>
    </location>
</feature>
<dbReference type="PANTHER" id="PTHR37729:SF1">
    <property type="entry name" value="NEUROFILAMENT PROTEIN-LIKE PROTEIN"/>
    <property type="match status" value="1"/>
</dbReference>
<feature type="compositionally biased region" description="Basic and acidic residues" evidence="1">
    <location>
        <begin position="19"/>
        <end position="33"/>
    </location>
</feature>
<feature type="region of interest" description="Disordered" evidence="1">
    <location>
        <begin position="1"/>
        <end position="102"/>
    </location>
</feature>
<feature type="region of interest" description="Disordered" evidence="1">
    <location>
        <begin position="859"/>
        <end position="962"/>
    </location>
</feature>
<name>A0A8T1RGC1_CARIL</name>
<feature type="compositionally biased region" description="Basic and acidic residues" evidence="1">
    <location>
        <begin position="823"/>
        <end position="845"/>
    </location>
</feature>
<feature type="region of interest" description="Disordered" evidence="1">
    <location>
        <begin position="688"/>
        <end position="721"/>
    </location>
</feature>
<feature type="compositionally biased region" description="Basic and acidic residues" evidence="1">
    <location>
        <begin position="782"/>
        <end position="807"/>
    </location>
</feature>
<gene>
    <name evidence="2" type="ORF">CIPAW_01G001100</name>
    <name evidence="3" type="ORF">I3842_01G000600</name>
</gene>
<sequence length="962" mass="106263">MASETASSDHPSTTDELQEVEKKVNEEEEKPKVGESPSPATASSKPEQAHGDKRIGPPLVEVEKTDDAPAYSTEEKDFISHSHSPAAPEPVADTIETQSEEQTAMETVIKEAPKQVAIALIEKGPEEKPKIVDVPEPIAEAPHELLETLDVLPAKDSESVAIGEIKNLGVSIKVEKPEVAALEADEKLGEEQYELDEQVEKAYEEIEINGSVETNADKDPRTSVEKVENTPLLKEVQTDEEEEAGVLRNSEHEAPTNQELESQSDLKEDEMDFSLPVTITEKVDAEDKKKLSGADVVVEQLSKKVVVEKGNLSEENVARTGDQTEVVNEKKNEVLEESTLPVEVEDVDSFPSTTEINEKSVEVSRDVEVAIKGNKGAHNVKDEIPALAETNKDERVEEKQAEVTRVVSKPLKEAQEPELQLRSEETVETSEDKLEKGKVEEIAKCDVQNLEPSVQESKLQVRSGETVETSDDKLEKGKADEIAKCDFQNLKPSVQEPELLVRSEESVETGEDKLVKGKVDEITKADVQNLEPSVQQTELHVRSEEESAETGEDKLEKGKVLLEIEKPDVQNLEPSVQEPELLVRSEESVETDKDKLVKGKVDEIAKANVQNLEPSVQQLELHVRSEESVETDEDKLEKGKVVEIEKPDVQNLESSVQEPELLVRSEESVETGEDKLVKEKVDEIAKADIQNLEPSVQQPELHVKSEEEGVETGDDKLKKGKVVEIEKPDVQNLEPSIQEPELHVRSGESVGIGEDKLEKGKVGEIAKADVQNLEPSVQEPELLVRSEKDSVETGDDKLEKSKVDEIAKANVQNLEPSTLESKLQARSEETLETGEEKQEKGEVGDIAKANVQNLELSPLESELQVRSEENLETSEEKREKGNVGEIAKSHVQNLEPTINVGYETKISQNQTKEHPSKSTPKQSNNIISKVKQSLVKAKKAIIGKSPNSKTLSSETKGDLNVK</sequence>
<feature type="region of interest" description="Disordered" evidence="1">
    <location>
        <begin position="652"/>
        <end position="676"/>
    </location>
</feature>
<feature type="region of interest" description="Disordered" evidence="1">
    <location>
        <begin position="769"/>
        <end position="845"/>
    </location>
</feature>
<feature type="compositionally biased region" description="Basic and acidic residues" evidence="1">
    <location>
        <begin position="701"/>
        <end position="721"/>
    </location>
</feature>
<evidence type="ECO:0000313" key="2">
    <source>
        <dbReference type="EMBL" id="KAG6666017.1"/>
    </source>
</evidence>